<organism evidence="1 3">
    <name type="scientific">Carpinus fangiana</name>
    <dbReference type="NCBI Taxonomy" id="176857"/>
    <lineage>
        <taxon>Eukaryota</taxon>
        <taxon>Viridiplantae</taxon>
        <taxon>Streptophyta</taxon>
        <taxon>Embryophyta</taxon>
        <taxon>Tracheophyta</taxon>
        <taxon>Spermatophyta</taxon>
        <taxon>Magnoliopsida</taxon>
        <taxon>eudicotyledons</taxon>
        <taxon>Gunneridae</taxon>
        <taxon>Pentapetalae</taxon>
        <taxon>rosids</taxon>
        <taxon>fabids</taxon>
        <taxon>Fagales</taxon>
        <taxon>Betulaceae</taxon>
        <taxon>Carpinus</taxon>
    </lineage>
</organism>
<sequence length="62" mass="7066">MVRDRSFPFAISLENWRCTVVRDSASVGWRIRRLVQLILGILRTKGREEMGDEEDEGEGGDG</sequence>
<dbReference type="EMBL" id="CM017328">
    <property type="protein sequence ID" value="KAE8126115.1"/>
    <property type="molecule type" value="Genomic_DNA"/>
</dbReference>
<name>A0A5N6RTH6_9ROSI</name>
<dbReference type="EMBL" id="CM017328">
    <property type="protein sequence ID" value="KAE8124600.1"/>
    <property type="molecule type" value="Genomic_DNA"/>
</dbReference>
<gene>
    <name evidence="1" type="ORF">FH972_019467</name>
    <name evidence="2" type="ORF">FH972_020860</name>
</gene>
<reference evidence="1 3" key="1">
    <citation type="submission" date="2019-06" db="EMBL/GenBank/DDBJ databases">
        <title>A chromosomal-level reference genome of Carpinus fangiana (Coryloideae, Betulaceae).</title>
        <authorList>
            <person name="Yang X."/>
            <person name="Wang Z."/>
            <person name="Zhang L."/>
            <person name="Hao G."/>
            <person name="Liu J."/>
            <person name="Yang Y."/>
        </authorList>
    </citation>
    <scope>NUCLEOTIDE SEQUENCE [LARGE SCALE GENOMIC DNA]</scope>
    <source>
        <strain evidence="1">Cfa_2016G</strain>
        <tissue evidence="1">Leaf</tissue>
    </source>
</reference>
<evidence type="ECO:0000313" key="1">
    <source>
        <dbReference type="EMBL" id="KAE8124600.1"/>
    </source>
</evidence>
<accession>A0A5N6RTH6</accession>
<evidence type="ECO:0000313" key="2">
    <source>
        <dbReference type="EMBL" id="KAE8126115.1"/>
    </source>
</evidence>
<evidence type="ECO:0000313" key="3">
    <source>
        <dbReference type="Proteomes" id="UP000327013"/>
    </source>
</evidence>
<keyword evidence="3" id="KW-1185">Reference proteome</keyword>
<dbReference type="AlphaFoldDB" id="A0A5N6RTH6"/>
<dbReference type="Proteomes" id="UP000327013">
    <property type="component" value="Chromosome 8"/>
</dbReference>
<protein>
    <submittedName>
        <fullName evidence="1">Uncharacterized protein</fullName>
    </submittedName>
</protein>
<proteinExistence type="predicted"/>